<gene>
    <name evidence="5" type="ORF">HNQ60_002192</name>
</gene>
<evidence type="ECO:0000256" key="3">
    <source>
        <dbReference type="ARBA" id="ARBA00023315"/>
    </source>
</evidence>
<dbReference type="Proteomes" id="UP000588068">
    <property type="component" value="Unassembled WGS sequence"/>
</dbReference>
<dbReference type="Gene3D" id="3.40.630.30">
    <property type="match status" value="1"/>
</dbReference>
<comment type="caution">
    <text evidence="5">The sequence shown here is derived from an EMBL/GenBank/DDBJ whole genome shotgun (WGS) entry which is preliminary data.</text>
</comment>
<dbReference type="PANTHER" id="PTHR10545:SF29">
    <property type="entry name" value="GH14572P-RELATED"/>
    <property type="match status" value="1"/>
</dbReference>
<dbReference type="InterPro" id="IPR016181">
    <property type="entry name" value="Acyl_CoA_acyltransferase"/>
</dbReference>
<evidence type="ECO:0000313" key="6">
    <source>
        <dbReference type="Proteomes" id="UP000588068"/>
    </source>
</evidence>
<dbReference type="RefSeq" id="WP_184331527.1">
    <property type="nucleotide sequence ID" value="NZ_JACHHZ010000002.1"/>
</dbReference>
<name>A0A841HL58_9GAMM</name>
<feature type="domain" description="N-acetyltransferase" evidence="4">
    <location>
        <begin position="6"/>
        <end position="154"/>
    </location>
</feature>
<comment type="similarity">
    <text evidence="1">Belongs to the acetyltransferase family.</text>
</comment>
<evidence type="ECO:0000313" key="5">
    <source>
        <dbReference type="EMBL" id="MBB6093314.1"/>
    </source>
</evidence>
<keyword evidence="6" id="KW-1185">Reference proteome</keyword>
<dbReference type="FunFam" id="3.40.630.30:FF:000064">
    <property type="entry name" value="GNAT family acetyltransferase"/>
    <property type="match status" value="1"/>
</dbReference>
<reference evidence="5 6" key="1">
    <citation type="submission" date="2020-08" db="EMBL/GenBank/DDBJ databases">
        <title>Genomic Encyclopedia of Type Strains, Phase IV (KMG-IV): sequencing the most valuable type-strain genomes for metagenomic binning, comparative biology and taxonomic classification.</title>
        <authorList>
            <person name="Goeker M."/>
        </authorList>
    </citation>
    <scope>NUCLEOTIDE SEQUENCE [LARGE SCALE GENOMIC DNA]</scope>
    <source>
        <strain evidence="5 6">DSM 26723</strain>
    </source>
</reference>
<dbReference type="CDD" id="cd04301">
    <property type="entry name" value="NAT_SF"/>
    <property type="match status" value="1"/>
</dbReference>
<organism evidence="5 6">
    <name type="scientific">Povalibacter uvarum</name>
    <dbReference type="NCBI Taxonomy" id="732238"/>
    <lineage>
        <taxon>Bacteria</taxon>
        <taxon>Pseudomonadati</taxon>
        <taxon>Pseudomonadota</taxon>
        <taxon>Gammaproteobacteria</taxon>
        <taxon>Steroidobacterales</taxon>
        <taxon>Steroidobacteraceae</taxon>
        <taxon>Povalibacter</taxon>
    </lineage>
</organism>
<keyword evidence="3" id="KW-0012">Acyltransferase</keyword>
<dbReference type="InterPro" id="IPR000182">
    <property type="entry name" value="GNAT_dom"/>
</dbReference>
<proteinExistence type="inferred from homology"/>
<dbReference type="InterPro" id="IPR051016">
    <property type="entry name" value="Diverse_Substrate_AcTransf"/>
</dbReference>
<sequence length="162" mass="18328">MTTPEFQIRRATVADVPTILSLIRELADFERLSHECVATEALLEESLFGPRPGAEVVIGQLGSEVVGFALFFPNFSTFLGRPGLYLEDLFVRPKYRGQGYGEHLLRHLASICVERDYGRLEWSVLDWNQRAIDFYKSLGAQPMDEWTVFRVTGDALTKLGSQ</sequence>
<dbReference type="SUPFAM" id="SSF55729">
    <property type="entry name" value="Acyl-CoA N-acyltransferases (Nat)"/>
    <property type="match status" value="1"/>
</dbReference>
<evidence type="ECO:0000256" key="1">
    <source>
        <dbReference type="ARBA" id="ARBA00008694"/>
    </source>
</evidence>
<keyword evidence="2 5" id="KW-0808">Transferase</keyword>
<dbReference type="GO" id="GO:0008080">
    <property type="term" value="F:N-acetyltransferase activity"/>
    <property type="evidence" value="ECO:0007669"/>
    <property type="project" value="TreeGrafter"/>
</dbReference>
<dbReference type="PROSITE" id="PS51186">
    <property type="entry name" value="GNAT"/>
    <property type="match status" value="1"/>
</dbReference>
<evidence type="ECO:0000259" key="4">
    <source>
        <dbReference type="PROSITE" id="PS51186"/>
    </source>
</evidence>
<accession>A0A841HL58</accession>
<dbReference type="PANTHER" id="PTHR10545">
    <property type="entry name" value="DIAMINE N-ACETYLTRANSFERASE"/>
    <property type="match status" value="1"/>
</dbReference>
<dbReference type="EMBL" id="JACHHZ010000002">
    <property type="protein sequence ID" value="MBB6093314.1"/>
    <property type="molecule type" value="Genomic_DNA"/>
</dbReference>
<evidence type="ECO:0000256" key="2">
    <source>
        <dbReference type="ARBA" id="ARBA00022679"/>
    </source>
</evidence>
<dbReference type="Pfam" id="PF00583">
    <property type="entry name" value="Acetyltransf_1"/>
    <property type="match status" value="1"/>
</dbReference>
<dbReference type="AlphaFoldDB" id="A0A841HL58"/>
<protein>
    <submittedName>
        <fullName evidence="5">GNAT superfamily N-acetyltransferase</fullName>
    </submittedName>
</protein>